<proteinExistence type="predicted"/>
<dbReference type="SUPFAM" id="SSF57903">
    <property type="entry name" value="FYVE/PHD zinc finger"/>
    <property type="match status" value="1"/>
</dbReference>
<dbReference type="Gene3D" id="3.30.40.10">
    <property type="entry name" value="Zinc/RING finger domain, C3HC4 (zinc finger)"/>
    <property type="match status" value="1"/>
</dbReference>
<protein>
    <recommendedName>
        <fullName evidence="6">HORMA domain-containing protein</fullName>
    </recommendedName>
</protein>
<dbReference type="GO" id="GO:0005694">
    <property type="term" value="C:chromosome"/>
    <property type="evidence" value="ECO:0007669"/>
    <property type="project" value="UniProtKB-SubCell"/>
</dbReference>
<dbReference type="EMBL" id="JARPUR010000006">
    <property type="protein sequence ID" value="KAK4874182.1"/>
    <property type="molecule type" value="Genomic_DNA"/>
</dbReference>
<name>A0AAN7P066_9COLE</name>
<keyword evidence="8" id="KW-1185">Reference proteome</keyword>
<dbReference type="Gene3D" id="3.30.900.10">
    <property type="entry name" value="HORMA domain"/>
    <property type="match status" value="1"/>
</dbReference>
<dbReference type="Pfam" id="PF02301">
    <property type="entry name" value="HORMA"/>
    <property type="match status" value="1"/>
</dbReference>
<dbReference type="Proteomes" id="UP001353858">
    <property type="component" value="Unassembled WGS sequence"/>
</dbReference>
<keyword evidence="5" id="KW-0469">Meiosis</keyword>
<comment type="subcellular location">
    <subcellularLocation>
        <location evidence="2">Chromosome</location>
    </subcellularLocation>
    <subcellularLocation>
        <location evidence="1">Nucleus</location>
    </subcellularLocation>
</comment>
<dbReference type="PANTHER" id="PTHR48225">
    <property type="entry name" value="HORMA DOMAIN-CONTAINING PROTEIN 1"/>
    <property type="match status" value="1"/>
</dbReference>
<evidence type="ECO:0000256" key="1">
    <source>
        <dbReference type="ARBA" id="ARBA00004123"/>
    </source>
</evidence>
<dbReference type="SUPFAM" id="SSF56019">
    <property type="entry name" value="The spindle assembly checkpoint protein mad2"/>
    <property type="match status" value="1"/>
</dbReference>
<evidence type="ECO:0000259" key="6">
    <source>
        <dbReference type="PROSITE" id="PS50815"/>
    </source>
</evidence>
<dbReference type="GO" id="GO:0005634">
    <property type="term" value="C:nucleus"/>
    <property type="evidence" value="ECO:0007669"/>
    <property type="project" value="UniProtKB-SubCell"/>
</dbReference>
<dbReference type="InterPro" id="IPR013083">
    <property type="entry name" value="Znf_RING/FYVE/PHD"/>
</dbReference>
<reference evidence="8" key="1">
    <citation type="submission" date="2023-01" db="EMBL/GenBank/DDBJ databases">
        <title>Key to firefly adult light organ development and bioluminescence: homeobox transcription factors regulate luciferase expression and transportation to peroxisome.</title>
        <authorList>
            <person name="Fu X."/>
        </authorList>
    </citation>
    <scope>NUCLEOTIDE SEQUENCE [LARGE SCALE GENOMIC DNA]</scope>
</reference>
<evidence type="ECO:0000256" key="4">
    <source>
        <dbReference type="ARBA" id="ARBA00023242"/>
    </source>
</evidence>
<keyword evidence="4" id="KW-0539">Nucleus</keyword>
<evidence type="ECO:0000256" key="2">
    <source>
        <dbReference type="ARBA" id="ARBA00004286"/>
    </source>
</evidence>
<gene>
    <name evidence="7" type="ORF">RN001_013542</name>
</gene>
<dbReference type="PANTHER" id="PTHR48225:SF7">
    <property type="entry name" value="MEIOSIS-SPECIFIC PROTEIN HOP1"/>
    <property type="match status" value="1"/>
</dbReference>
<accession>A0AAN7P066</accession>
<evidence type="ECO:0000313" key="7">
    <source>
        <dbReference type="EMBL" id="KAK4874182.1"/>
    </source>
</evidence>
<dbReference type="InterPro" id="IPR051294">
    <property type="entry name" value="HORMA_MeioticProgression"/>
</dbReference>
<dbReference type="GO" id="GO:0051321">
    <property type="term" value="P:meiotic cell cycle"/>
    <property type="evidence" value="ECO:0007669"/>
    <property type="project" value="UniProtKB-KW"/>
</dbReference>
<evidence type="ECO:0000256" key="3">
    <source>
        <dbReference type="ARBA" id="ARBA00022454"/>
    </source>
</evidence>
<dbReference type="InterPro" id="IPR036570">
    <property type="entry name" value="HORMA_dom_sf"/>
</dbReference>
<keyword evidence="3" id="KW-0158">Chromosome</keyword>
<evidence type="ECO:0000256" key="5">
    <source>
        <dbReference type="ARBA" id="ARBA00023254"/>
    </source>
</evidence>
<organism evidence="7 8">
    <name type="scientific">Aquatica leii</name>
    <dbReference type="NCBI Taxonomy" id="1421715"/>
    <lineage>
        <taxon>Eukaryota</taxon>
        <taxon>Metazoa</taxon>
        <taxon>Ecdysozoa</taxon>
        <taxon>Arthropoda</taxon>
        <taxon>Hexapoda</taxon>
        <taxon>Insecta</taxon>
        <taxon>Pterygota</taxon>
        <taxon>Neoptera</taxon>
        <taxon>Endopterygota</taxon>
        <taxon>Coleoptera</taxon>
        <taxon>Polyphaga</taxon>
        <taxon>Elateriformia</taxon>
        <taxon>Elateroidea</taxon>
        <taxon>Lampyridae</taxon>
        <taxon>Luciolinae</taxon>
        <taxon>Aquatica</taxon>
    </lineage>
</organism>
<feature type="domain" description="HORMA" evidence="6">
    <location>
        <begin position="24"/>
        <end position="221"/>
    </location>
</feature>
<sequence length="441" mass="51225">MAATKLACRGVTNALIHNAVATNEDSKKYIEKLIPTAIGFILHQRTDLSRADFETYTRNGLMYKTFKKKVRNPIVKQLCKWIIGALDAFTRNYLRELYLVFTDTVNTEILESYKFQITYQQDNLASDISLLEQNLRKATDKLLLSISKLNMEKLKTDEFLPYICLTYYDQVTPVDYEPPFYEFDDYNSEGISLLENSLQLCNSNIILGCVDTSFHLVQCQCKTIQQSNESNRETSETLNSLKINDSNELKLSNYRTFQNQLSSSSLVESQILKSENSSKELKSDLDTDERWDKFNCSCLLKETFYNIDVVECSKCSCLQHISCLGFLGLDDVMNPYICKTCKDKTSTSITLSEQFFCIFRLILAYIFFNKRFPYQITNDCPKIFLTRLIQKLENLQIIDSVDGRHSVRKEIDGLIIECFRKWNQTNDRDDKSDVPNKRRKF</sequence>
<comment type="caution">
    <text evidence="7">The sequence shown here is derived from an EMBL/GenBank/DDBJ whole genome shotgun (WGS) entry which is preliminary data.</text>
</comment>
<dbReference type="PROSITE" id="PS50815">
    <property type="entry name" value="HORMA"/>
    <property type="match status" value="1"/>
</dbReference>
<dbReference type="AlphaFoldDB" id="A0AAN7P066"/>
<dbReference type="InterPro" id="IPR003511">
    <property type="entry name" value="HORMA_dom"/>
</dbReference>
<evidence type="ECO:0000313" key="8">
    <source>
        <dbReference type="Proteomes" id="UP001353858"/>
    </source>
</evidence>
<dbReference type="InterPro" id="IPR011011">
    <property type="entry name" value="Znf_FYVE_PHD"/>
</dbReference>